<sequence>MYYGNLKYGKLEPISAVAGYSRVENGKEKQINGNVAIQYGQGKNFKVDGSLARTGDHQYKLETEINTPNEDYKNTKLVVLTKRSEDNNHVTSSVQVNSDGKVWNLDSEFLASELSPLVNIKVKCPEGKLSQFYIKGNKVSDKEFSGEVKVVYEKQNFLLEGNVDANIDNIEQFYIKANINSPTLKLNKISFEAHNKPGKTGRRIIITIKSAGNNLLSGSTSYQAREERGKYVIEGSGSFKIKEETKAANFKYICQRLSLEKNGEQGIEVTFDAGLGTKAIDAELKITNKQFRILNSYCEAKKECAHVEIDSKTNVNGKHAFQTLLYQILIIFLFLRC</sequence>
<accession>A0AAV8YU99</accession>
<protein>
    <submittedName>
        <fullName evidence="1">Uncharacterized protein</fullName>
    </submittedName>
</protein>
<comment type="caution">
    <text evidence="1">The sequence shown here is derived from an EMBL/GenBank/DDBJ whole genome shotgun (WGS) entry which is preliminary data.</text>
</comment>
<reference evidence="1" key="1">
    <citation type="journal article" date="2023" name="Insect Mol. Biol.">
        <title>Genome sequencing provides insights into the evolution of gene families encoding plant cell wall-degrading enzymes in longhorned beetles.</title>
        <authorList>
            <person name="Shin N.R."/>
            <person name="Okamura Y."/>
            <person name="Kirsch R."/>
            <person name="Pauchet Y."/>
        </authorList>
    </citation>
    <scope>NUCLEOTIDE SEQUENCE</scope>
    <source>
        <strain evidence="1">RBIC_L_NR</strain>
    </source>
</reference>
<dbReference type="AlphaFoldDB" id="A0AAV8YU99"/>
<evidence type="ECO:0000313" key="1">
    <source>
        <dbReference type="EMBL" id="KAJ8954486.1"/>
    </source>
</evidence>
<keyword evidence="2" id="KW-1185">Reference proteome</keyword>
<dbReference type="Proteomes" id="UP001162156">
    <property type="component" value="Unassembled WGS sequence"/>
</dbReference>
<organism evidence="1 2">
    <name type="scientific">Rhamnusium bicolor</name>
    <dbReference type="NCBI Taxonomy" id="1586634"/>
    <lineage>
        <taxon>Eukaryota</taxon>
        <taxon>Metazoa</taxon>
        <taxon>Ecdysozoa</taxon>
        <taxon>Arthropoda</taxon>
        <taxon>Hexapoda</taxon>
        <taxon>Insecta</taxon>
        <taxon>Pterygota</taxon>
        <taxon>Neoptera</taxon>
        <taxon>Endopterygota</taxon>
        <taxon>Coleoptera</taxon>
        <taxon>Polyphaga</taxon>
        <taxon>Cucujiformia</taxon>
        <taxon>Chrysomeloidea</taxon>
        <taxon>Cerambycidae</taxon>
        <taxon>Lepturinae</taxon>
        <taxon>Rhagiini</taxon>
        <taxon>Rhamnusium</taxon>
    </lineage>
</organism>
<name>A0AAV8YU99_9CUCU</name>
<gene>
    <name evidence="1" type="ORF">NQ314_007092</name>
</gene>
<proteinExistence type="predicted"/>
<dbReference type="EMBL" id="JANEYF010001920">
    <property type="protein sequence ID" value="KAJ8954486.1"/>
    <property type="molecule type" value="Genomic_DNA"/>
</dbReference>
<evidence type="ECO:0000313" key="2">
    <source>
        <dbReference type="Proteomes" id="UP001162156"/>
    </source>
</evidence>